<feature type="chain" id="PRO_5038109106" evidence="6">
    <location>
        <begin position="21"/>
        <end position="557"/>
    </location>
</feature>
<evidence type="ECO:0000313" key="10">
    <source>
        <dbReference type="Proteomes" id="UP000628448"/>
    </source>
</evidence>
<evidence type="ECO:0000256" key="1">
    <source>
        <dbReference type="ARBA" id="ARBA00004442"/>
    </source>
</evidence>
<dbReference type="RefSeq" id="WP_196992621.1">
    <property type="nucleotide sequence ID" value="NZ_JADWYR010000003.1"/>
</dbReference>
<feature type="domain" description="SusD-like N-terminal" evidence="8">
    <location>
        <begin position="50"/>
        <end position="227"/>
    </location>
</feature>
<comment type="subcellular location">
    <subcellularLocation>
        <location evidence="1">Cell outer membrane</location>
    </subcellularLocation>
</comment>
<keyword evidence="3 6" id="KW-0732">Signal</keyword>
<evidence type="ECO:0000256" key="6">
    <source>
        <dbReference type="SAM" id="SignalP"/>
    </source>
</evidence>
<dbReference type="InterPro" id="IPR011990">
    <property type="entry name" value="TPR-like_helical_dom_sf"/>
</dbReference>
<comment type="caution">
    <text evidence="9">The sequence shown here is derived from an EMBL/GenBank/DDBJ whole genome shotgun (WGS) entry which is preliminary data.</text>
</comment>
<comment type="similarity">
    <text evidence="2">Belongs to the SusD family.</text>
</comment>
<dbReference type="CDD" id="cd08977">
    <property type="entry name" value="SusD"/>
    <property type="match status" value="1"/>
</dbReference>
<sequence length="557" mass="62332">MKKYSLFLCVALAGITILFSCSKTYEPVPVEQVTGEYIWDPLDSNGNYANQYLTGIYALLPNGYNRIGSDYLDAASDDAIPSRTSVTEVQKMLTGGITIFDNPDAGAWANAYTGIRRCTDFLNNFGIVPLKSAYEKRSRFGEARVMRAFFYWELVRRWGGVAIVGDSVKGLEDNVEIPRSSFARCVDYIVTECDRAIDSLRTDPVDDINLGRWSQAGAMALKAQVLLFAASPLYNGNEIGDTLNGYPTYDANRWQLAANAAKQVMDIGVYQLDPDFRSVFISQRNNEIIFAKLQGRGRSVENQNGPPNFSSAPALGYTSPTQELVDAYGMANGKPITDPASGYDANNPYANRDPRFYATILYNGAPWLNTTLETFVGGLSGPGASAGTQTKTGYYTCKFMADYSTQTQYGDSYHDWIYFRYADILLSYAEALNEFSGPGTEVYTAVEAVRSRAGLNPFTLDAGLSKEQMRDIIRNERRKEFAFEEHRFWDIRRWKIAEQVYADPLHGMSIIKNASGSFTYNIEPVIQPVFMAAKDYYYPVPYNEMISNSNMRQNPGW</sequence>
<dbReference type="Pfam" id="PF07980">
    <property type="entry name" value="SusD_RagB"/>
    <property type="match status" value="1"/>
</dbReference>
<feature type="signal peptide" evidence="6">
    <location>
        <begin position="1"/>
        <end position="20"/>
    </location>
</feature>
<dbReference type="InterPro" id="IPR012944">
    <property type="entry name" value="SusD_RagB_dom"/>
</dbReference>
<name>A0A931H014_9BACT</name>
<evidence type="ECO:0000256" key="2">
    <source>
        <dbReference type="ARBA" id="ARBA00006275"/>
    </source>
</evidence>
<dbReference type="EMBL" id="JADWYR010000003">
    <property type="protein sequence ID" value="MBG9378521.1"/>
    <property type="molecule type" value="Genomic_DNA"/>
</dbReference>
<evidence type="ECO:0000313" key="9">
    <source>
        <dbReference type="EMBL" id="MBG9378521.1"/>
    </source>
</evidence>
<dbReference type="Gene3D" id="1.25.40.390">
    <property type="match status" value="1"/>
</dbReference>
<protein>
    <submittedName>
        <fullName evidence="9">RagB/SusD family nutrient uptake outer membrane protein</fullName>
    </submittedName>
</protein>
<gene>
    <name evidence="9" type="ORF">I5907_19960</name>
</gene>
<keyword evidence="5" id="KW-0998">Cell outer membrane</keyword>
<evidence type="ECO:0000256" key="3">
    <source>
        <dbReference type="ARBA" id="ARBA00022729"/>
    </source>
</evidence>
<feature type="domain" description="RagB/SusD" evidence="7">
    <location>
        <begin position="287"/>
        <end position="557"/>
    </location>
</feature>
<proteinExistence type="inferred from homology"/>
<evidence type="ECO:0000259" key="8">
    <source>
        <dbReference type="Pfam" id="PF14322"/>
    </source>
</evidence>
<keyword evidence="10" id="KW-1185">Reference proteome</keyword>
<dbReference type="AlphaFoldDB" id="A0A931H014"/>
<dbReference type="Pfam" id="PF14322">
    <property type="entry name" value="SusD-like_3"/>
    <property type="match status" value="1"/>
</dbReference>
<keyword evidence="4" id="KW-0472">Membrane</keyword>
<dbReference type="InterPro" id="IPR033985">
    <property type="entry name" value="SusD-like_N"/>
</dbReference>
<evidence type="ECO:0000259" key="7">
    <source>
        <dbReference type="Pfam" id="PF07980"/>
    </source>
</evidence>
<dbReference type="PROSITE" id="PS51257">
    <property type="entry name" value="PROKAR_LIPOPROTEIN"/>
    <property type="match status" value="1"/>
</dbReference>
<evidence type="ECO:0000256" key="5">
    <source>
        <dbReference type="ARBA" id="ARBA00023237"/>
    </source>
</evidence>
<dbReference type="GO" id="GO:0009279">
    <property type="term" value="C:cell outer membrane"/>
    <property type="evidence" value="ECO:0007669"/>
    <property type="project" value="UniProtKB-SubCell"/>
</dbReference>
<accession>A0A931H014</accession>
<evidence type="ECO:0000256" key="4">
    <source>
        <dbReference type="ARBA" id="ARBA00023136"/>
    </source>
</evidence>
<organism evidence="9 10">
    <name type="scientific">Panacibacter microcysteis</name>
    <dbReference type="NCBI Taxonomy" id="2793269"/>
    <lineage>
        <taxon>Bacteria</taxon>
        <taxon>Pseudomonadati</taxon>
        <taxon>Bacteroidota</taxon>
        <taxon>Chitinophagia</taxon>
        <taxon>Chitinophagales</taxon>
        <taxon>Chitinophagaceae</taxon>
        <taxon>Panacibacter</taxon>
    </lineage>
</organism>
<reference evidence="9" key="1">
    <citation type="submission" date="2020-11" db="EMBL/GenBank/DDBJ databases">
        <title>Bacterial whole genome sequence for Panacibacter sp. DH6.</title>
        <authorList>
            <person name="Le V."/>
            <person name="Ko S."/>
            <person name="Ahn C.-Y."/>
            <person name="Oh H.-M."/>
        </authorList>
    </citation>
    <scope>NUCLEOTIDE SEQUENCE</scope>
    <source>
        <strain evidence="9">DH6</strain>
    </source>
</reference>
<dbReference type="SUPFAM" id="SSF48452">
    <property type="entry name" value="TPR-like"/>
    <property type="match status" value="1"/>
</dbReference>
<dbReference type="Proteomes" id="UP000628448">
    <property type="component" value="Unassembled WGS sequence"/>
</dbReference>